<sequence length="45" mass="5190">MLSTDTTKLHAIDCLSRVTQNQQIFRQDTLHLSMVTRAVYGRNLL</sequence>
<proteinExistence type="predicted"/>
<dbReference type="EMBL" id="GBXM01089014">
    <property type="protein sequence ID" value="JAH19563.1"/>
    <property type="molecule type" value="Transcribed_RNA"/>
</dbReference>
<reference evidence="1" key="1">
    <citation type="submission" date="2014-11" db="EMBL/GenBank/DDBJ databases">
        <authorList>
            <person name="Amaro Gonzalez C."/>
        </authorList>
    </citation>
    <scope>NUCLEOTIDE SEQUENCE</scope>
</reference>
<reference evidence="1" key="2">
    <citation type="journal article" date="2015" name="Fish Shellfish Immunol.">
        <title>Early steps in the European eel (Anguilla anguilla)-Vibrio vulnificus interaction in the gills: Role of the RtxA13 toxin.</title>
        <authorList>
            <person name="Callol A."/>
            <person name="Pajuelo D."/>
            <person name="Ebbesson L."/>
            <person name="Teles M."/>
            <person name="MacKenzie S."/>
            <person name="Amaro C."/>
        </authorList>
    </citation>
    <scope>NUCLEOTIDE SEQUENCE</scope>
</reference>
<dbReference type="AlphaFoldDB" id="A0A0E9QTX8"/>
<name>A0A0E9QTX8_ANGAN</name>
<protein>
    <submittedName>
        <fullName evidence="1">Uncharacterized protein</fullName>
    </submittedName>
</protein>
<accession>A0A0E9QTX8</accession>
<evidence type="ECO:0000313" key="1">
    <source>
        <dbReference type="EMBL" id="JAH19563.1"/>
    </source>
</evidence>
<organism evidence="1">
    <name type="scientific">Anguilla anguilla</name>
    <name type="common">European freshwater eel</name>
    <name type="synonym">Muraena anguilla</name>
    <dbReference type="NCBI Taxonomy" id="7936"/>
    <lineage>
        <taxon>Eukaryota</taxon>
        <taxon>Metazoa</taxon>
        <taxon>Chordata</taxon>
        <taxon>Craniata</taxon>
        <taxon>Vertebrata</taxon>
        <taxon>Euteleostomi</taxon>
        <taxon>Actinopterygii</taxon>
        <taxon>Neopterygii</taxon>
        <taxon>Teleostei</taxon>
        <taxon>Anguilliformes</taxon>
        <taxon>Anguillidae</taxon>
        <taxon>Anguilla</taxon>
    </lineage>
</organism>